<evidence type="ECO:0000259" key="7">
    <source>
        <dbReference type="Pfam" id="PF06789"/>
    </source>
</evidence>
<accession>A0A4Z2GJM8</accession>
<dbReference type="EMBL" id="SRLO01000516">
    <property type="protein sequence ID" value="TNN53440.1"/>
    <property type="molecule type" value="Genomic_DNA"/>
</dbReference>
<name>A0A4Z2GJM8_9TELE</name>
<keyword evidence="4 6" id="KW-0472">Membrane</keyword>
<comment type="similarity">
    <text evidence="1">Belongs to the MINAR family.</text>
</comment>
<gene>
    <name evidence="8" type="ORF">EYF80_036350</name>
</gene>
<evidence type="ECO:0000256" key="2">
    <source>
        <dbReference type="ARBA" id="ARBA00022692"/>
    </source>
</evidence>
<keyword evidence="9" id="KW-1185">Reference proteome</keyword>
<feature type="domain" description="Major intrinsically disordered Notch2-binding receptor 1-like C-terminal" evidence="7">
    <location>
        <begin position="41"/>
        <end position="196"/>
    </location>
</feature>
<protein>
    <submittedName>
        <fullName evidence="8">UPF0258 protein-like</fullName>
    </submittedName>
</protein>
<comment type="subcellular location">
    <subcellularLocation>
        <location evidence="5">Endomembrane system</location>
        <topology evidence="5">Single-pass membrane protein</topology>
    </subcellularLocation>
</comment>
<proteinExistence type="inferred from homology"/>
<evidence type="ECO:0000256" key="5">
    <source>
        <dbReference type="ARBA" id="ARBA00037847"/>
    </source>
</evidence>
<dbReference type="AlphaFoldDB" id="A0A4Z2GJM8"/>
<feature type="transmembrane region" description="Helical" evidence="6">
    <location>
        <begin position="171"/>
        <end position="195"/>
    </location>
</feature>
<dbReference type="PANTHER" id="PTHR31530:SF4">
    <property type="entry name" value="MAJOR INTRINSICALLY DISORDERED NOTCH2-BINDING RECEPTOR 1-LIKE"/>
    <property type="match status" value="1"/>
</dbReference>
<keyword evidence="3 6" id="KW-1133">Transmembrane helix</keyword>
<keyword evidence="2 6" id="KW-0812">Transmembrane</keyword>
<sequence>MDISVLPNNNRPEKFLQLDVGMLPATHGMFQVGSVLSSQKQWQNRVYSQRGQRVKADRWPPPSPEATPVAFEDRYLDKRNTPNAHASNVKRNPLFVDVRAMEEAEDEKKKTKPSWTVREYDTQTIHGNLADYLKEEEKTPRDLDFWLEDVYTPGFDSLLKKKEAEHQRRRFCKITSVVVLVVCAALLVIVVPVLVLQKQN</sequence>
<dbReference type="InterPro" id="IPR039706">
    <property type="entry name" value="MINAR1-like"/>
</dbReference>
<evidence type="ECO:0000256" key="3">
    <source>
        <dbReference type="ARBA" id="ARBA00022989"/>
    </source>
</evidence>
<dbReference type="Proteomes" id="UP000314294">
    <property type="component" value="Unassembled WGS sequence"/>
</dbReference>
<dbReference type="Pfam" id="PF06789">
    <property type="entry name" value="MINAR1_C"/>
    <property type="match status" value="1"/>
</dbReference>
<evidence type="ECO:0000256" key="6">
    <source>
        <dbReference type="SAM" id="Phobius"/>
    </source>
</evidence>
<comment type="caution">
    <text evidence="8">The sequence shown here is derived from an EMBL/GenBank/DDBJ whole genome shotgun (WGS) entry which is preliminary data.</text>
</comment>
<evidence type="ECO:0000256" key="4">
    <source>
        <dbReference type="ARBA" id="ARBA00023136"/>
    </source>
</evidence>
<dbReference type="PANTHER" id="PTHR31530">
    <property type="entry name" value="MAJOR INTRINSICALLY DISORDERED NOTCH2-BINDING RECEPTOR 1 MINAR1 FAMILY MEMBER"/>
    <property type="match status" value="1"/>
</dbReference>
<dbReference type="GO" id="GO:0012505">
    <property type="term" value="C:endomembrane system"/>
    <property type="evidence" value="ECO:0007669"/>
    <property type="project" value="UniProtKB-SubCell"/>
</dbReference>
<organism evidence="8 9">
    <name type="scientific">Liparis tanakae</name>
    <name type="common">Tanaka's snailfish</name>
    <dbReference type="NCBI Taxonomy" id="230148"/>
    <lineage>
        <taxon>Eukaryota</taxon>
        <taxon>Metazoa</taxon>
        <taxon>Chordata</taxon>
        <taxon>Craniata</taxon>
        <taxon>Vertebrata</taxon>
        <taxon>Euteleostomi</taxon>
        <taxon>Actinopterygii</taxon>
        <taxon>Neopterygii</taxon>
        <taxon>Teleostei</taxon>
        <taxon>Neoteleostei</taxon>
        <taxon>Acanthomorphata</taxon>
        <taxon>Eupercaria</taxon>
        <taxon>Perciformes</taxon>
        <taxon>Cottioidei</taxon>
        <taxon>Cottales</taxon>
        <taxon>Liparidae</taxon>
        <taxon>Liparis</taxon>
    </lineage>
</organism>
<evidence type="ECO:0000313" key="9">
    <source>
        <dbReference type="Proteomes" id="UP000314294"/>
    </source>
</evidence>
<evidence type="ECO:0000313" key="8">
    <source>
        <dbReference type="EMBL" id="TNN53440.1"/>
    </source>
</evidence>
<reference evidence="8 9" key="1">
    <citation type="submission" date="2019-03" db="EMBL/GenBank/DDBJ databases">
        <title>First draft genome of Liparis tanakae, snailfish: a comprehensive survey of snailfish specific genes.</title>
        <authorList>
            <person name="Kim W."/>
            <person name="Song I."/>
            <person name="Jeong J.-H."/>
            <person name="Kim D."/>
            <person name="Kim S."/>
            <person name="Ryu S."/>
            <person name="Song J.Y."/>
            <person name="Lee S.K."/>
        </authorList>
    </citation>
    <scope>NUCLEOTIDE SEQUENCE [LARGE SCALE GENOMIC DNA]</scope>
    <source>
        <tissue evidence="8">Muscle</tissue>
    </source>
</reference>
<evidence type="ECO:0000256" key="1">
    <source>
        <dbReference type="ARBA" id="ARBA00006410"/>
    </source>
</evidence>
<dbReference type="InterPro" id="IPR009626">
    <property type="entry name" value="MINAR1-like_C"/>
</dbReference>
<dbReference type="OrthoDB" id="8920945at2759"/>